<evidence type="ECO:0000256" key="4">
    <source>
        <dbReference type="ARBA" id="ARBA00022603"/>
    </source>
</evidence>
<feature type="non-terminal residue" evidence="14">
    <location>
        <position position="662"/>
    </location>
</feature>
<dbReference type="GO" id="GO:0042054">
    <property type="term" value="F:histone methyltransferase activity"/>
    <property type="evidence" value="ECO:0007669"/>
    <property type="project" value="InterPro"/>
</dbReference>
<dbReference type="Gene3D" id="3.30.40.100">
    <property type="match status" value="1"/>
</dbReference>
<feature type="compositionally biased region" description="Basic and acidic residues" evidence="11">
    <location>
        <begin position="269"/>
        <end position="283"/>
    </location>
</feature>
<feature type="region of interest" description="Disordered" evidence="11">
    <location>
        <begin position="188"/>
        <end position="295"/>
    </location>
</feature>
<dbReference type="GO" id="GO:0032259">
    <property type="term" value="P:methylation"/>
    <property type="evidence" value="ECO:0007669"/>
    <property type="project" value="UniProtKB-KW"/>
</dbReference>
<evidence type="ECO:0000256" key="9">
    <source>
        <dbReference type="ARBA" id="ARBA00022833"/>
    </source>
</evidence>
<dbReference type="GO" id="GO:0005694">
    <property type="term" value="C:chromosome"/>
    <property type="evidence" value="ECO:0007669"/>
    <property type="project" value="UniProtKB-SubCell"/>
</dbReference>
<comment type="caution">
    <text evidence="14">The sequence shown here is derived from an EMBL/GenBank/DDBJ whole genome shotgun (WGS) entry which is preliminary data.</text>
</comment>
<evidence type="ECO:0000256" key="6">
    <source>
        <dbReference type="ARBA" id="ARBA00022691"/>
    </source>
</evidence>
<keyword evidence="15" id="KW-1185">Reference proteome</keyword>
<evidence type="ECO:0000256" key="1">
    <source>
        <dbReference type="ARBA" id="ARBA00004123"/>
    </source>
</evidence>
<feature type="compositionally biased region" description="Basic and acidic residues" evidence="11">
    <location>
        <begin position="213"/>
        <end position="232"/>
    </location>
</feature>
<evidence type="ECO:0000313" key="14">
    <source>
        <dbReference type="EMBL" id="KAH9300569.1"/>
    </source>
</evidence>
<feature type="region of interest" description="Disordered" evidence="11">
    <location>
        <begin position="474"/>
        <end position="495"/>
    </location>
</feature>
<keyword evidence="3" id="KW-0158">Chromosome</keyword>
<dbReference type="PANTHER" id="PTHR22884">
    <property type="entry name" value="SET DOMAIN PROTEINS"/>
    <property type="match status" value="1"/>
</dbReference>
<comment type="subcellular location">
    <subcellularLocation>
        <location evidence="2">Chromosome</location>
    </subcellularLocation>
    <subcellularLocation>
        <location evidence="1">Nucleus</location>
    </subcellularLocation>
</comment>
<dbReference type="Proteomes" id="UP000824469">
    <property type="component" value="Unassembled WGS sequence"/>
</dbReference>
<dbReference type="SMART" id="SM00570">
    <property type="entry name" value="AWS"/>
    <property type="match status" value="1"/>
</dbReference>
<dbReference type="InterPro" id="IPR050777">
    <property type="entry name" value="SET2_Histone-Lys_MeTrsfase"/>
</dbReference>
<evidence type="ECO:0000313" key="15">
    <source>
        <dbReference type="Proteomes" id="UP000824469"/>
    </source>
</evidence>
<proteinExistence type="predicted"/>
<dbReference type="GO" id="GO:0005634">
    <property type="term" value="C:nucleus"/>
    <property type="evidence" value="ECO:0007669"/>
    <property type="project" value="UniProtKB-SubCell"/>
</dbReference>
<gene>
    <name evidence="14" type="ORF">KI387_012152</name>
</gene>
<evidence type="ECO:0000256" key="3">
    <source>
        <dbReference type="ARBA" id="ARBA00022454"/>
    </source>
</evidence>
<keyword evidence="8" id="KW-0863">Zinc-finger</keyword>
<dbReference type="InterPro" id="IPR006560">
    <property type="entry name" value="AWS_dom"/>
</dbReference>
<feature type="domain" description="CW-type" evidence="12">
    <location>
        <begin position="493"/>
        <end position="547"/>
    </location>
</feature>
<evidence type="ECO:0000256" key="7">
    <source>
        <dbReference type="ARBA" id="ARBA00022723"/>
    </source>
</evidence>
<name>A0AA38CPY5_TAXCH</name>
<dbReference type="EMBL" id="JAHRHJ020000009">
    <property type="protein sequence ID" value="KAH9300569.1"/>
    <property type="molecule type" value="Genomic_DNA"/>
</dbReference>
<dbReference type="Gene3D" id="2.170.270.10">
    <property type="entry name" value="SET domain"/>
    <property type="match status" value="1"/>
</dbReference>
<organism evidence="14 15">
    <name type="scientific">Taxus chinensis</name>
    <name type="common">Chinese yew</name>
    <name type="synonym">Taxus wallichiana var. chinensis</name>
    <dbReference type="NCBI Taxonomy" id="29808"/>
    <lineage>
        <taxon>Eukaryota</taxon>
        <taxon>Viridiplantae</taxon>
        <taxon>Streptophyta</taxon>
        <taxon>Embryophyta</taxon>
        <taxon>Tracheophyta</taxon>
        <taxon>Spermatophyta</taxon>
        <taxon>Pinopsida</taxon>
        <taxon>Pinidae</taxon>
        <taxon>Conifers II</taxon>
        <taxon>Cupressales</taxon>
        <taxon>Taxaceae</taxon>
        <taxon>Taxus</taxon>
    </lineage>
</organism>
<keyword evidence="4" id="KW-0489">Methyltransferase</keyword>
<dbReference type="GO" id="GO:0008270">
    <property type="term" value="F:zinc ion binding"/>
    <property type="evidence" value="ECO:0007669"/>
    <property type="project" value="UniProtKB-KW"/>
</dbReference>
<protein>
    <submittedName>
        <fullName evidence="14">Uncharacterized protein</fullName>
    </submittedName>
</protein>
<dbReference type="Pfam" id="PF07496">
    <property type="entry name" value="zf-CW"/>
    <property type="match status" value="1"/>
</dbReference>
<accession>A0AA38CPY5</accession>
<evidence type="ECO:0000256" key="5">
    <source>
        <dbReference type="ARBA" id="ARBA00022679"/>
    </source>
</evidence>
<keyword evidence="9" id="KW-0862">Zinc</keyword>
<evidence type="ECO:0000256" key="11">
    <source>
        <dbReference type="SAM" id="MobiDB-lite"/>
    </source>
</evidence>
<evidence type="ECO:0000259" key="12">
    <source>
        <dbReference type="PROSITE" id="PS51050"/>
    </source>
</evidence>
<keyword evidence="10" id="KW-0539">Nucleus</keyword>
<evidence type="ECO:0000256" key="8">
    <source>
        <dbReference type="ARBA" id="ARBA00022771"/>
    </source>
</evidence>
<keyword evidence="5" id="KW-0808">Transferase</keyword>
<dbReference type="PROSITE" id="PS51050">
    <property type="entry name" value="ZF_CW"/>
    <property type="match status" value="1"/>
</dbReference>
<evidence type="ECO:0000256" key="10">
    <source>
        <dbReference type="ARBA" id="ARBA00023242"/>
    </source>
</evidence>
<reference evidence="14 15" key="1">
    <citation type="journal article" date="2021" name="Nat. Plants">
        <title>The Taxus genome provides insights into paclitaxel biosynthesis.</title>
        <authorList>
            <person name="Xiong X."/>
            <person name="Gou J."/>
            <person name="Liao Q."/>
            <person name="Li Y."/>
            <person name="Zhou Q."/>
            <person name="Bi G."/>
            <person name="Li C."/>
            <person name="Du R."/>
            <person name="Wang X."/>
            <person name="Sun T."/>
            <person name="Guo L."/>
            <person name="Liang H."/>
            <person name="Lu P."/>
            <person name="Wu Y."/>
            <person name="Zhang Z."/>
            <person name="Ro D.K."/>
            <person name="Shang Y."/>
            <person name="Huang S."/>
            <person name="Yan J."/>
        </authorList>
    </citation>
    <scope>NUCLEOTIDE SEQUENCE [LARGE SCALE GENOMIC DNA]</scope>
    <source>
        <strain evidence="14">Ta-2019</strain>
    </source>
</reference>
<dbReference type="AlphaFoldDB" id="A0AA38CPY5"/>
<dbReference type="PROSITE" id="PS51215">
    <property type="entry name" value="AWS"/>
    <property type="match status" value="1"/>
</dbReference>
<dbReference type="InterPro" id="IPR011124">
    <property type="entry name" value="Znf_CW"/>
</dbReference>
<dbReference type="InterPro" id="IPR046341">
    <property type="entry name" value="SET_dom_sf"/>
</dbReference>
<sequence length="662" mass="73512">KIFLTEVAGSKPREIANARIYSELYFPCGMLDLRIAMGKQERQFQNGELCSGTTGFRNKEIRSAEVAGSKLPKVSRSKFERACRDYKDGVVKPTERMFRLVRLRLCLKRRKCTGDGKNLAAEGKNSVGEGRSPVSEGKISAGDVKNFARDGKKLADGLRRSVKGDGIGHTVEQKIIEQVQEFAAEASDFGKKKKAKSVSPAISQSKGHFGAKVQEKIPKGEAEREIVKESKKPEKRKAPIKSSDEAKHVVKRQRLGKGNAQCREGVGSIEDRCANGEDREPKNNQRKRQKKQLSGNVDLEVVARKITGASNGDVSATMKLANPVNKEHLTSLRTSEVEVLRRGHSGKEAAKKTKARALTTTISVEEPEVRKTTPKVVKENGFLPKHRTEELKGMGATSNESKISEFYFNSQERKTSGHAGNSRPLGEDVTLIEVRKVADGLDDQKQEILTHDNINATDIPIIDGIIIDKSSPTSVLTEAEGNKDSKRLSTEPEKPPSAWVQCDKCTKWRQIPVELAEYIDITNPRWCCCDNLDKAFADCSIPQEKSDAEINAELNISESSNWNEIDNSDGQVDSKTFQKSHIEAAQQYVWTSIERNIYVNRCRKTPTIDEIMVCHCKFPEDGSPGCCGEDCLNRSMNIECVPGTCPCGDLCSNQRVYDFFLV</sequence>
<keyword evidence="6" id="KW-0949">S-adenosyl-L-methionine</keyword>
<keyword evidence="7" id="KW-0479">Metal-binding</keyword>
<feature type="compositionally biased region" description="Basic and acidic residues" evidence="11">
    <location>
        <begin position="480"/>
        <end position="494"/>
    </location>
</feature>
<dbReference type="SUPFAM" id="SSF82199">
    <property type="entry name" value="SET domain"/>
    <property type="match status" value="1"/>
</dbReference>
<dbReference type="Pfam" id="PF17907">
    <property type="entry name" value="AWS"/>
    <property type="match status" value="1"/>
</dbReference>
<evidence type="ECO:0000259" key="13">
    <source>
        <dbReference type="PROSITE" id="PS51215"/>
    </source>
</evidence>
<feature type="domain" description="AWS" evidence="13">
    <location>
        <begin position="609"/>
        <end position="660"/>
    </location>
</feature>
<evidence type="ECO:0000256" key="2">
    <source>
        <dbReference type="ARBA" id="ARBA00004286"/>
    </source>
</evidence>